<evidence type="ECO:0000313" key="9">
    <source>
        <dbReference type="EMBL" id="TWH73683.1"/>
    </source>
</evidence>
<dbReference type="CDD" id="cd14014">
    <property type="entry name" value="STKc_PknB_like"/>
    <property type="match status" value="1"/>
</dbReference>
<dbReference type="Gene3D" id="1.10.510.10">
    <property type="entry name" value="Transferase(Phosphotransferase) domain 1"/>
    <property type="match status" value="1"/>
</dbReference>
<name>A0A562ISI1_9ACTN</name>
<comment type="caution">
    <text evidence="9">The sequence shown here is derived from an EMBL/GenBank/DDBJ whole genome shotgun (WGS) entry which is preliminary data.</text>
</comment>
<evidence type="ECO:0000313" key="10">
    <source>
        <dbReference type="Proteomes" id="UP000321490"/>
    </source>
</evidence>
<dbReference type="GO" id="GO:0005524">
    <property type="term" value="F:ATP binding"/>
    <property type="evidence" value="ECO:0007669"/>
    <property type="project" value="UniProtKB-KW"/>
</dbReference>
<gene>
    <name evidence="9" type="ORF">JD78_02207</name>
</gene>
<dbReference type="PROSITE" id="PS50011">
    <property type="entry name" value="PROTEIN_KINASE_DOM"/>
    <property type="match status" value="1"/>
</dbReference>
<dbReference type="FunFam" id="1.10.510.10:FF:000021">
    <property type="entry name" value="Serine/threonine protein kinase"/>
    <property type="match status" value="1"/>
</dbReference>
<organism evidence="9 10">
    <name type="scientific">Modestobacter roseus</name>
    <dbReference type="NCBI Taxonomy" id="1181884"/>
    <lineage>
        <taxon>Bacteria</taxon>
        <taxon>Bacillati</taxon>
        <taxon>Actinomycetota</taxon>
        <taxon>Actinomycetes</taxon>
        <taxon>Geodermatophilales</taxon>
        <taxon>Geodermatophilaceae</taxon>
        <taxon>Modestobacter</taxon>
    </lineage>
</organism>
<dbReference type="EC" id="2.7.11.1" evidence="1"/>
<dbReference type="PANTHER" id="PTHR43289">
    <property type="entry name" value="MITOGEN-ACTIVATED PROTEIN KINASE KINASE KINASE 20-RELATED"/>
    <property type="match status" value="1"/>
</dbReference>
<dbReference type="InterPro" id="IPR008271">
    <property type="entry name" value="Ser/Thr_kinase_AS"/>
</dbReference>
<evidence type="ECO:0000256" key="1">
    <source>
        <dbReference type="ARBA" id="ARBA00012513"/>
    </source>
</evidence>
<dbReference type="GO" id="GO:0004674">
    <property type="term" value="F:protein serine/threonine kinase activity"/>
    <property type="evidence" value="ECO:0007669"/>
    <property type="project" value="UniProtKB-KW"/>
</dbReference>
<dbReference type="Pfam" id="PF00069">
    <property type="entry name" value="Pkinase"/>
    <property type="match status" value="1"/>
</dbReference>
<evidence type="ECO:0000256" key="2">
    <source>
        <dbReference type="ARBA" id="ARBA00022527"/>
    </source>
</evidence>
<dbReference type="Gene3D" id="3.30.200.20">
    <property type="entry name" value="Phosphorylase Kinase, domain 1"/>
    <property type="match status" value="1"/>
</dbReference>
<feature type="compositionally biased region" description="Basic and acidic residues" evidence="7">
    <location>
        <begin position="481"/>
        <end position="523"/>
    </location>
</feature>
<evidence type="ECO:0000256" key="4">
    <source>
        <dbReference type="ARBA" id="ARBA00022741"/>
    </source>
</evidence>
<feature type="compositionally biased region" description="Pro residues" evidence="7">
    <location>
        <begin position="301"/>
        <end position="312"/>
    </location>
</feature>
<dbReference type="SMART" id="SM00220">
    <property type="entry name" value="S_TKc"/>
    <property type="match status" value="1"/>
</dbReference>
<dbReference type="InterPro" id="IPR011009">
    <property type="entry name" value="Kinase-like_dom_sf"/>
</dbReference>
<accession>A0A562ISI1</accession>
<proteinExistence type="predicted"/>
<dbReference type="Gene3D" id="3.30.10.20">
    <property type="match status" value="1"/>
</dbReference>
<keyword evidence="10" id="KW-1185">Reference proteome</keyword>
<keyword evidence="3" id="KW-0808">Transferase</keyword>
<dbReference type="Proteomes" id="UP000321490">
    <property type="component" value="Unassembled WGS sequence"/>
</dbReference>
<dbReference type="PROSITE" id="PS00108">
    <property type="entry name" value="PROTEIN_KINASE_ST"/>
    <property type="match status" value="1"/>
</dbReference>
<dbReference type="InterPro" id="IPR000719">
    <property type="entry name" value="Prot_kinase_dom"/>
</dbReference>
<dbReference type="AlphaFoldDB" id="A0A562ISI1"/>
<dbReference type="EMBL" id="VLKF01000001">
    <property type="protein sequence ID" value="TWH73683.1"/>
    <property type="molecule type" value="Genomic_DNA"/>
</dbReference>
<dbReference type="SUPFAM" id="SSF56112">
    <property type="entry name" value="Protein kinase-like (PK-like)"/>
    <property type="match status" value="1"/>
</dbReference>
<keyword evidence="2" id="KW-0723">Serine/threonine-protein kinase</keyword>
<evidence type="ECO:0000259" key="8">
    <source>
        <dbReference type="PROSITE" id="PS50011"/>
    </source>
</evidence>
<sequence length="523" mass="55299">MLPDRPLLGRRYDLLAPIATGGTGRVWRARDTLLGRDVAVKVLRPEYTANATFLARFRAEAQHSAGLLHPAIATLFDYGEVPPDASPDGEHLAYLVMELVRGESLSMLLRRERRLSPERTLAVLRECAAGLAAAHAAGVVHRDVKPGNVLLGDDGAVKLTDFGIALSASSVPLTVTGEVVGTAHYLSPEQAAGERATPASDVYALGLVGYECLAGHRGYDGGDAVEVALRRIREVPPPLPDDVPAALRRLIDRAITKDPAQRFADGAALRAAVEDVLAGRPAAGPADGPRTLVMPAVRMAAPPPPPPRPPSPAHEADEADEAEPEPAPHRRWPFLLAAVLTFLVVAGGTSGLLQLATDRGDQAAAAAVRPSPTPASAAPTEPAVRLVSLSTADYVGRPVAEVQAELAERGMVVTLRPLQTGDVPDGQVIALYPVGQVLPGAAVDLTHAVAPPPPPPPPPAPAPAPVPAPTEAVDEPDDGRDDGWHDDRHDDRDDGWHDDRDGHGDGDRQDRRDRWRDRGDRDG</sequence>
<feature type="region of interest" description="Disordered" evidence="7">
    <location>
        <begin position="446"/>
        <end position="523"/>
    </location>
</feature>
<keyword evidence="4" id="KW-0547">Nucleotide-binding</keyword>
<evidence type="ECO:0000256" key="6">
    <source>
        <dbReference type="ARBA" id="ARBA00022840"/>
    </source>
</evidence>
<keyword evidence="6" id="KW-0067">ATP-binding</keyword>
<feature type="compositionally biased region" description="Pro residues" evidence="7">
    <location>
        <begin position="450"/>
        <end position="468"/>
    </location>
</feature>
<protein>
    <recommendedName>
        <fullName evidence="1">non-specific serine/threonine protein kinase</fullName>
        <ecNumber evidence="1">2.7.11.1</ecNumber>
    </recommendedName>
</protein>
<feature type="region of interest" description="Disordered" evidence="7">
    <location>
        <begin position="297"/>
        <end position="327"/>
    </location>
</feature>
<keyword evidence="5 9" id="KW-0418">Kinase</keyword>
<dbReference type="PANTHER" id="PTHR43289:SF6">
    <property type="entry name" value="SERINE_THREONINE-PROTEIN KINASE NEKL-3"/>
    <property type="match status" value="1"/>
</dbReference>
<reference evidence="9 10" key="1">
    <citation type="submission" date="2019-07" db="EMBL/GenBank/DDBJ databases">
        <title>R&amp;d 2014.</title>
        <authorList>
            <person name="Klenk H.-P."/>
        </authorList>
    </citation>
    <scope>NUCLEOTIDE SEQUENCE [LARGE SCALE GENOMIC DNA]</scope>
    <source>
        <strain evidence="9 10">DSM 45764</strain>
    </source>
</reference>
<feature type="domain" description="Protein kinase" evidence="8">
    <location>
        <begin position="12"/>
        <end position="277"/>
    </location>
</feature>
<evidence type="ECO:0000256" key="5">
    <source>
        <dbReference type="ARBA" id="ARBA00022777"/>
    </source>
</evidence>
<dbReference type="RefSeq" id="WP_194290405.1">
    <property type="nucleotide sequence ID" value="NZ_ML762481.1"/>
</dbReference>
<evidence type="ECO:0000256" key="7">
    <source>
        <dbReference type="SAM" id="MobiDB-lite"/>
    </source>
</evidence>
<evidence type="ECO:0000256" key="3">
    <source>
        <dbReference type="ARBA" id="ARBA00022679"/>
    </source>
</evidence>